<sequence length="116" mass="12785">MADITQSNKWELAVNRLQSDATNSLYGNLRLSYDTLADVAGCCISLLLCFLCLAAYPKNNIISPTYAIAYWTGEGLVTGPNPFQIGEMVHNVLRDLAHQIAANEEKCFFQAGRGLR</sequence>
<organism evidence="2 3">
    <name type="scientific">Cryptomeria japonica</name>
    <name type="common">Japanese cedar</name>
    <name type="synonym">Cupressus japonica</name>
    <dbReference type="NCBI Taxonomy" id="3369"/>
    <lineage>
        <taxon>Eukaryota</taxon>
        <taxon>Viridiplantae</taxon>
        <taxon>Streptophyta</taxon>
        <taxon>Embryophyta</taxon>
        <taxon>Tracheophyta</taxon>
        <taxon>Spermatophyta</taxon>
        <taxon>Pinopsida</taxon>
        <taxon>Pinidae</taxon>
        <taxon>Conifers II</taxon>
        <taxon>Cupressales</taxon>
        <taxon>Cupressaceae</taxon>
        <taxon>Cryptomeria</taxon>
    </lineage>
</organism>
<keyword evidence="1" id="KW-0812">Transmembrane</keyword>
<gene>
    <name evidence="2" type="ORF">SUGI_1521930</name>
</gene>
<evidence type="ECO:0000256" key="1">
    <source>
        <dbReference type="SAM" id="Phobius"/>
    </source>
</evidence>
<keyword evidence="3" id="KW-1185">Reference proteome</keyword>
<keyword evidence="1" id="KW-0472">Membrane</keyword>
<proteinExistence type="predicted"/>
<feature type="transmembrane region" description="Helical" evidence="1">
    <location>
        <begin position="35"/>
        <end position="56"/>
    </location>
</feature>
<dbReference type="EMBL" id="BSEH01001365">
    <property type="protein sequence ID" value="GLJ59754.1"/>
    <property type="molecule type" value="Genomic_DNA"/>
</dbReference>
<name>A0AAD3RS75_CRYJA</name>
<dbReference type="AlphaFoldDB" id="A0AAD3RS75"/>
<keyword evidence="1" id="KW-1133">Transmembrane helix</keyword>
<dbReference type="Proteomes" id="UP001234787">
    <property type="component" value="Unassembled WGS sequence"/>
</dbReference>
<protein>
    <submittedName>
        <fullName evidence="2">Uncharacterized protein</fullName>
    </submittedName>
</protein>
<evidence type="ECO:0000313" key="3">
    <source>
        <dbReference type="Proteomes" id="UP001234787"/>
    </source>
</evidence>
<reference evidence="2" key="1">
    <citation type="submission" date="2022-12" db="EMBL/GenBank/DDBJ databases">
        <title>Chromosome-Level Genome Assembly of Japanese Cedar (Cryptomeriajaponica D. Don).</title>
        <authorList>
            <person name="Fujino T."/>
            <person name="Yamaguchi K."/>
            <person name="Yokoyama T."/>
            <person name="Hamanaka T."/>
            <person name="Harazono Y."/>
            <person name="Kamada H."/>
            <person name="Kobayashi W."/>
            <person name="Ujino-Ihara T."/>
            <person name="Uchiyama K."/>
            <person name="Matsumoto A."/>
            <person name="Izuno A."/>
            <person name="Tsumura Y."/>
            <person name="Toyoda A."/>
            <person name="Shigenobu S."/>
            <person name="Moriguchi Y."/>
            <person name="Ueno S."/>
            <person name="Kasahara M."/>
        </authorList>
    </citation>
    <scope>NUCLEOTIDE SEQUENCE</scope>
</reference>
<accession>A0AAD3RS75</accession>
<evidence type="ECO:0000313" key="2">
    <source>
        <dbReference type="EMBL" id="GLJ59754.1"/>
    </source>
</evidence>
<comment type="caution">
    <text evidence="2">The sequence shown here is derived from an EMBL/GenBank/DDBJ whole genome shotgun (WGS) entry which is preliminary data.</text>
</comment>